<dbReference type="OrthoDB" id="1931061at2759"/>
<proteinExistence type="predicted"/>
<dbReference type="EMBL" id="JAAMPC010000004">
    <property type="protein sequence ID" value="KAG2315037.1"/>
    <property type="molecule type" value="Genomic_DNA"/>
</dbReference>
<keyword evidence="2" id="KW-1185">Reference proteome</keyword>
<organism evidence="1 2">
    <name type="scientific">Brassica carinata</name>
    <name type="common">Ethiopian mustard</name>
    <name type="synonym">Abyssinian cabbage</name>
    <dbReference type="NCBI Taxonomy" id="52824"/>
    <lineage>
        <taxon>Eukaryota</taxon>
        <taxon>Viridiplantae</taxon>
        <taxon>Streptophyta</taxon>
        <taxon>Embryophyta</taxon>
        <taxon>Tracheophyta</taxon>
        <taxon>Spermatophyta</taxon>
        <taxon>Magnoliopsida</taxon>
        <taxon>eudicotyledons</taxon>
        <taxon>Gunneridae</taxon>
        <taxon>Pentapetalae</taxon>
        <taxon>rosids</taxon>
        <taxon>malvids</taxon>
        <taxon>Brassicales</taxon>
        <taxon>Brassicaceae</taxon>
        <taxon>Brassiceae</taxon>
        <taxon>Brassica</taxon>
    </lineage>
</organism>
<evidence type="ECO:0000313" key="2">
    <source>
        <dbReference type="Proteomes" id="UP000886595"/>
    </source>
</evidence>
<name>A0A8X8AY62_BRACI</name>
<evidence type="ECO:0000313" key="1">
    <source>
        <dbReference type="EMBL" id="KAG2315037.1"/>
    </source>
</evidence>
<protein>
    <submittedName>
        <fullName evidence="1">Uncharacterized protein</fullName>
    </submittedName>
</protein>
<dbReference type="AlphaFoldDB" id="A0A8X8AY62"/>
<reference evidence="1 2" key="1">
    <citation type="submission" date="2020-02" db="EMBL/GenBank/DDBJ databases">
        <authorList>
            <person name="Ma Q."/>
            <person name="Huang Y."/>
            <person name="Song X."/>
            <person name="Pei D."/>
        </authorList>
    </citation>
    <scope>NUCLEOTIDE SEQUENCE [LARGE SCALE GENOMIC DNA]</scope>
    <source>
        <strain evidence="1">Sxm20200214</strain>
        <tissue evidence="1">Leaf</tissue>
    </source>
</reference>
<sequence length="99" mass="11317">MDSWFDLTRSNNHFKLSDSIIAIRLNEFIKLVGVHAVANPIPTEMFKFPFPNSYTRLKTGVCQPRVMIMTIINTKFVGVTMLEEDYIVAENMSTEAAMK</sequence>
<dbReference type="Proteomes" id="UP000886595">
    <property type="component" value="Unassembled WGS sequence"/>
</dbReference>
<comment type="caution">
    <text evidence="1">The sequence shown here is derived from an EMBL/GenBank/DDBJ whole genome shotgun (WGS) entry which is preliminary data.</text>
</comment>
<gene>
    <name evidence="1" type="ORF">Bca52824_018159</name>
</gene>
<accession>A0A8X8AY62</accession>